<feature type="region of interest" description="Disordered" evidence="12">
    <location>
        <begin position="782"/>
        <end position="817"/>
    </location>
</feature>
<organism evidence="16 17">
    <name type="scientific">Natrialba taiwanensis DSM 12281</name>
    <dbReference type="NCBI Taxonomy" id="1230458"/>
    <lineage>
        <taxon>Archaea</taxon>
        <taxon>Methanobacteriati</taxon>
        <taxon>Methanobacteriota</taxon>
        <taxon>Stenosarchaea group</taxon>
        <taxon>Halobacteria</taxon>
        <taxon>Halobacteriales</taxon>
        <taxon>Natrialbaceae</taxon>
        <taxon>Natrialba</taxon>
    </lineage>
</organism>
<comment type="similarity">
    <text evidence="1 11">Belongs to the class-I aminoacyl-tRNA synthetase family.</text>
</comment>
<evidence type="ECO:0000256" key="1">
    <source>
        <dbReference type="ARBA" id="ARBA00005594"/>
    </source>
</evidence>
<dbReference type="AlphaFoldDB" id="L9ZJB7"/>
<dbReference type="STRING" id="1230458.C484_20237"/>
<evidence type="ECO:0000259" key="14">
    <source>
        <dbReference type="Pfam" id="PF08264"/>
    </source>
</evidence>
<evidence type="ECO:0000259" key="13">
    <source>
        <dbReference type="Pfam" id="PF00133"/>
    </source>
</evidence>
<comment type="catalytic activity">
    <reaction evidence="9">
        <text>tRNA(Leu) + L-leucine + ATP = L-leucyl-tRNA(Leu) + AMP + diphosphate</text>
        <dbReference type="Rhea" id="RHEA:11688"/>
        <dbReference type="Rhea" id="RHEA-COMP:9613"/>
        <dbReference type="Rhea" id="RHEA-COMP:9622"/>
        <dbReference type="ChEBI" id="CHEBI:30616"/>
        <dbReference type="ChEBI" id="CHEBI:33019"/>
        <dbReference type="ChEBI" id="CHEBI:57427"/>
        <dbReference type="ChEBI" id="CHEBI:78442"/>
        <dbReference type="ChEBI" id="CHEBI:78494"/>
        <dbReference type="ChEBI" id="CHEBI:456215"/>
        <dbReference type="EC" id="6.1.1.4"/>
    </reaction>
</comment>
<accession>L9ZJB7</accession>
<keyword evidence="17" id="KW-1185">Reference proteome</keyword>
<protein>
    <recommendedName>
        <fullName evidence="2 10">Leucine--tRNA ligase</fullName>
        <ecNumber evidence="2 10">6.1.1.4</ecNumber>
    </recommendedName>
</protein>
<feature type="domain" description="Methionyl/Valyl/Leucyl/Isoleucyl-tRNA synthetase anticodon-binding" evidence="14">
    <location>
        <begin position="687"/>
        <end position="780"/>
    </location>
</feature>
<gene>
    <name evidence="16" type="primary">leuS</name>
    <name evidence="16" type="ORF">C484_20237</name>
</gene>
<dbReference type="CDD" id="cd00812">
    <property type="entry name" value="LeuRS_core"/>
    <property type="match status" value="1"/>
</dbReference>
<dbReference type="InterPro" id="IPR002300">
    <property type="entry name" value="aa-tRNA-synth_Ia"/>
</dbReference>
<dbReference type="PANTHER" id="PTHR43740">
    <property type="entry name" value="LEUCYL-TRNA SYNTHETASE"/>
    <property type="match status" value="1"/>
</dbReference>
<sequence length="976" mass="108637">MDGTQSGDNESRYMTDKYDHAQVQEFWQYVWERDGVARLSDDAVDPTYVLGMFPYTSGTLHMGHVRNYAITDAYARYRRLQGDDVLHPMGWDAFGLPAENAAYERASDPESWTRACIRRMREELETMGFGYDWSREVTTCEPAYYRWNQWLFKRFYEADLVEFTGATVNWCPDCETVLADAQVAVSDSGGDADGDGDDDHHDGTRVCWRCETPVERRELDQWFFTITDYADELADGLDELDGWPEGVREIQRNWIGRQDGARLAFDLSNAPSTAAESVDVFSTRPETAFGATFLAVSPEHDLATALAETDTAVAAFVDRARTRDATGHADRDEYSGSGIETDATAVNPLTGEEVPVYVAEYVLGDVGTGAVMGVPGHNEQDYEFAREHDLAVETVVVPVADAADNVTSGPENGPYTDEGVLDLGTETDSEYDGLADETVREELLADHEAIESDVTYRLRDWLISRQRYWGTPIPVVHCEDCGHVLVPDDELPVELPEFVQTTGNPLDAATEWTETTCPDCGGPAERETDTMDTFVDSSWYFLRFLSPDLADAPFDTERANEWLPVDIYVGGDEHAILHLLYIRFVTRALSDLGLLDRREPVERLVSQGTVLYEGEKMSTSSGNVVTPDEYGAETTRLFVLSAAHPEQDFEWTANDVRGAYDLQQTLYGMATAFVDEGTTRVERAPHDDYLDREIDRTIVAVTDEFDRLRFHRVVTEIRELAGLLRRYRSFDRVHGDTYRRGLLTIATLISPLAPHLGEELWNILRGEGLVVETDWPSLATAGDFSSPATDASDTAPNVTSATDSTSATAGTDASTAETEIEYELERRLVETTLSDVRDIVDVASIDNPERIELVVAQPWKYDVLAHLDHLDQTEGDAIDIDAVLDDLEFNVPVDRAAVAEFVQTEGDRPGQSPLSARRERGILDRASWLLADEFGASVVVRQADAGGPAGRRGDAELDADELARRARPGKPAIRIE</sequence>
<evidence type="ECO:0000256" key="7">
    <source>
        <dbReference type="ARBA" id="ARBA00022917"/>
    </source>
</evidence>
<dbReference type="Gene3D" id="3.30.2320.20">
    <property type="entry name" value="Class I aminoacyl-tRNA synthetases (RS)"/>
    <property type="match status" value="1"/>
</dbReference>
<dbReference type="InterPro" id="IPR009008">
    <property type="entry name" value="Val/Leu/Ile-tRNA-synth_edit"/>
</dbReference>
<reference evidence="16 17" key="1">
    <citation type="journal article" date="2014" name="PLoS Genet.">
        <title>Phylogenetically driven sequencing of extremely halophilic archaea reveals strategies for static and dynamic osmo-response.</title>
        <authorList>
            <person name="Becker E.A."/>
            <person name="Seitzer P.M."/>
            <person name="Tritt A."/>
            <person name="Larsen D."/>
            <person name="Krusor M."/>
            <person name="Yao A.I."/>
            <person name="Wu D."/>
            <person name="Madern D."/>
            <person name="Eisen J.A."/>
            <person name="Darling A.E."/>
            <person name="Facciotti M.T."/>
        </authorList>
    </citation>
    <scope>NUCLEOTIDE SEQUENCE [LARGE SCALE GENOMIC DNA]</scope>
    <source>
        <strain evidence="16 17">DSM 12281</strain>
    </source>
</reference>
<name>L9ZJB7_9EURY</name>
<evidence type="ECO:0000313" key="16">
    <source>
        <dbReference type="EMBL" id="ELY85682.1"/>
    </source>
</evidence>
<feature type="domain" description="Leucyl-tRNA synthetase editing" evidence="15">
    <location>
        <begin position="252"/>
        <end position="439"/>
    </location>
</feature>
<evidence type="ECO:0000256" key="8">
    <source>
        <dbReference type="ARBA" id="ARBA00023146"/>
    </source>
</evidence>
<dbReference type="Proteomes" id="UP000011648">
    <property type="component" value="Unassembled WGS sequence"/>
</dbReference>
<dbReference type="FunFam" id="3.40.50.620:FF:000056">
    <property type="entry name" value="Leucine--tRNA ligase"/>
    <property type="match status" value="1"/>
</dbReference>
<evidence type="ECO:0000256" key="2">
    <source>
        <dbReference type="ARBA" id="ARBA00013164"/>
    </source>
</evidence>
<dbReference type="PROSITE" id="PS00178">
    <property type="entry name" value="AA_TRNA_LIGASE_I"/>
    <property type="match status" value="1"/>
</dbReference>
<dbReference type="Pfam" id="PF08264">
    <property type="entry name" value="Anticodon_1"/>
    <property type="match status" value="1"/>
</dbReference>
<dbReference type="Pfam" id="PF00133">
    <property type="entry name" value="tRNA-synt_1"/>
    <property type="match status" value="1"/>
</dbReference>
<dbReference type="PATRIC" id="fig|1230458.4.peg.4075"/>
<feature type="region of interest" description="Disordered" evidence="12">
    <location>
        <begin position="944"/>
        <end position="976"/>
    </location>
</feature>
<evidence type="ECO:0000256" key="12">
    <source>
        <dbReference type="SAM" id="MobiDB-lite"/>
    </source>
</evidence>
<evidence type="ECO:0000256" key="11">
    <source>
        <dbReference type="RuleBase" id="RU363035"/>
    </source>
</evidence>
<dbReference type="GO" id="GO:0002161">
    <property type="term" value="F:aminoacyl-tRNA deacylase activity"/>
    <property type="evidence" value="ECO:0007669"/>
    <property type="project" value="InterPro"/>
</dbReference>
<dbReference type="SUPFAM" id="SSF50677">
    <property type="entry name" value="ValRS/IleRS/LeuRS editing domain"/>
    <property type="match status" value="1"/>
</dbReference>
<evidence type="ECO:0000256" key="4">
    <source>
        <dbReference type="ARBA" id="ARBA00022598"/>
    </source>
</evidence>
<keyword evidence="3" id="KW-0963">Cytoplasm</keyword>
<feature type="compositionally biased region" description="Low complexity" evidence="12">
    <location>
        <begin position="799"/>
        <end position="817"/>
    </location>
</feature>
<feature type="compositionally biased region" description="Polar residues" evidence="12">
    <location>
        <begin position="786"/>
        <end position="798"/>
    </location>
</feature>
<dbReference type="InterPro" id="IPR002302">
    <property type="entry name" value="Leu-tRNA-ligase"/>
</dbReference>
<dbReference type="CDD" id="cd07958">
    <property type="entry name" value="Anticodon_Ia_Leu_BEm"/>
    <property type="match status" value="1"/>
</dbReference>
<dbReference type="EC" id="6.1.1.4" evidence="2 10"/>
<dbReference type="Gene3D" id="1.10.10.720">
    <property type="entry name" value="leucyl-tRNA synthetase"/>
    <property type="match status" value="1"/>
</dbReference>
<dbReference type="NCBIfam" id="TIGR00396">
    <property type="entry name" value="leuS_bact"/>
    <property type="match status" value="1"/>
</dbReference>
<evidence type="ECO:0000256" key="3">
    <source>
        <dbReference type="ARBA" id="ARBA00022490"/>
    </source>
</evidence>
<keyword evidence="7 11" id="KW-0648">Protein biosynthesis</keyword>
<comment type="caution">
    <text evidence="16">The sequence shown here is derived from an EMBL/GenBank/DDBJ whole genome shotgun (WGS) entry which is preliminary data.</text>
</comment>
<keyword evidence="8 11" id="KW-0030">Aminoacyl-tRNA synthetase</keyword>
<keyword evidence="4 11" id="KW-0436">Ligase</keyword>
<dbReference type="GO" id="GO:0005737">
    <property type="term" value="C:cytoplasm"/>
    <property type="evidence" value="ECO:0007669"/>
    <property type="project" value="UniProtKB-UniRule"/>
</dbReference>
<dbReference type="Gene3D" id="3.40.50.620">
    <property type="entry name" value="HUPs"/>
    <property type="match status" value="2"/>
</dbReference>
<dbReference type="Gene3D" id="1.10.730.10">
    <property type="entry name" value="Isoleucyl-tRNA Synthetase, Domain 1"/>
    <property type="match status" value="2"/>
</dbReference>
<dbReference type="GO" id="GO:0004823">
    <property type="term" value="F:leucine-tRNA ligase activity"/>
    <property type="evidence" value="ECO:0007669"/>
    <property type="project" value="UniProtKB-UniRule"/>
</dbReference>
<dbReference type="InterPro" id="IPR009080">
    <property type="entry name" value="tRNAsynth_Ia_anticodon-bd"/>
</dbReference>
<evidence type="ECO:0000256" key="10">
    <source>
        <dbReference type="NCBIfam" id="TIGR00396"/>
    </source>
</evidence>
<dbReference type="EMBL" id="AOIL01000067">
    <property type="protein sequence ID" value="ELY85682.1"/>
    <property type="molecule type" value="Genomic_DNA"/>
</dbReference>
<dbReference type="SUPFAM" id="SSF47323">
    <property type="entry name" value="Anticodon-binding domain of a subclass of class I aminoacyl-tRNA synthetases"/>
    <property type="match status" value="1"/>
</dbReference>
<evidence type="ECO:0000259" key="15">
    <source>
        <dbReference type="Pfam" id="PF13603"/>
    </source>
</evidence>
<dbReference type="InterPro" id="IPR025709">
    <property type="entry name" value="Leu_tRNA-synth_edit"/>
</dbReference>
<evidence type="ECO:0000256" key="6">
    <source>
        <dbReference type="ARBA" id="ARBA00022840"/>
    </source>
</evidence>
<dbReference type="GO" id="GO:0006429">
    <property type="term" value="P:leucyl-tRNA aminoacylation"/>
    <property type="evidence" value="ECO:0007669"/>
    <property type="project" value="UniProtKB-UniRule"/>
</dbReference>
<keyword evidence="5 11" id="KW-0547">Nucleotide-binding</keyword>
<feature type="domain" description="Aminoacyl-tRNA synthetase class Ia" evidence="13">
    <location>
        <begin position="458"/>
        <end position="650"/>
    </location>
</feature>
<dbReference type="Gene3D" id="3.90.740.10">
    <property type="entry name" value="Valyl/Leucyl/Isoleucyl-tRNA synthetase, editing domain"/>
    <property type="match status" value="1"/>
</dbReference>
<dbReference type="InterPro" id="IPR013155">
    <property type="entry name" value="M/V/L/I-tRNA-synth_anticd-bd"/>
</dbReference>
<keyword evidence="6 11" id="KW-0067">ATP-binding</keyword>
<dbReference type="SUPFAM" id="SSF52374">
    <property type="entry name" value="Nucleotidylyl transferase"/>
    <property type="match status" value="1"/>
</dbReference>
<dbReference type="PRINTS" id="PR00985">
    <property type="entry name" value="TRNASYNTHLEU"/>
</dbReference>
<dbReference type="InterPro" id="IPR001412">
    <property type="entry name" value="aa-tRNA-synth_I_CS"/>
</dbReference>
<dbReference type="FunFam" id="3.40.50.620:FF:000003">
    <property type="entry name" value="Leucine--tRNA ligase"/>
    <property type="match status" value="1"/>
</dbReference>
<evidence type="ECO:0000256" key="9">
    <source>
        <dbReference type="ARBA" id="ARBA00047469"/>
    </source>
</evidence>
<dbReference type="HAMAP" id="MF_00049_B">
    <property type="entry name" value="Leu_tRNA_synth_B"/>
    <property type="match status" value="1"/>
</dbReference>
<evidence type="ECO:0000313" key="17">
    <source>
        <dbReference type="Proteomes" id="UP000011648"/>
    </source>
</evidence>
<dbReference type="GO" id="GO:0005524">
    <property type="term" value="F:ATP binding"/>
    <property type="evidence" value="ECO:0007669"/>
    <property type="project" value="UniProtKB-KW"/>
</dbReference>
<dbReference type="InterPro" id="IPR014729">
    <property type="entry name" value="Rossmann-like_a/b/a_fold"/>
</dbReference>
<dbReference type="FunFam" id="1.10.730.10:FF:000002">
    <property type="entry name" value="Leucine--tRNA ligase"/>
    <property type="match status" value="1"/>
</dbReference>
<evidence type="ECO:0000256" key="5">
    <source>
        <dbReference type="ARBA" id="ARBA00022741"/>
    </source>
</evidence>
<proteinExistence type="inferred from homology"/>
<dbReference type="Pfam" id="PF13603">
    <property type="entry name" value="tRNA-synt_1_2"/>
    <property type="match status" value="1"/>
</dbReference>
<dbReference type="PANTHER" id="PTHR43740:SF2">
    <property type="entry name" value="LEUCINE--TRNA LIGASE, MITOCHONDRIAL"/>
    <property type="match status" value="1"/>
</dbReference>